<dbReference type="EnsemblPlants" id="AET2Gv20578500.2">
    <property type="protein sequence ID" value="AET2Gv20578500.2"/>
    <property type="gene ID" value="AET2Gv20578500"/>
</dbReference>
<evidence type="ECO:0000256" key="1">
    <source>
        <dbReference type="SAM" id="Phobius"/>
    </source>
</evidence>
<proteinExistence type="predicted"/>
<dbReference type="AlphaFoldDB" id="A0A453BNL2"/>
<reference evidence="2" key="3">
    <citation type="journal article" date="2017" name="Nature">
        <title>Genome sequence of the progenitor of the wheat D genome Aegilops tauschii.</title>
        <authorList>
            <person name="Luo M.C."/>
            <person name="Gu Y.Q."/>
            <person name="Puiu D."/>
            <person name="Wang H."/>
            <person name="Twardziok S.O."/>
            <person name="Deal K.R."/>
            <person name="Huo N."/>
            <person name="Zhu T."/>
            <person name="Wang L."/>
            <person name="Wang Y."/>
            <person name="McGuire P.E."/>
            <person name="Liu S."/>
            <person name="Long H."/>
            <person name="Ramasamy R.K."/>
            <person name="Rodriguez J.C."/>
            <person name="Van S.L."/>
            <person name="Yuan L."/>
            <person name="Wang Z."/>
            <person name="Xia Z."/>
            <person name="Xiao L."/>
            <person name="Anderson O.D."/>
            <person name="Ouyang S."/>
            <person name="Liang Y."/>
            <person name="Zimin A.V."/>
            <person name="Pertea G."/>
            <person name="Qi P."/>
            <person name="Bennetzen J.L."/>
            <person name="Dai X."/>
            <person name="Dawson M.W."/>
            <person name="Muller H.G."/>
            <person name="Kugler K."/>
            <person name="Rivarola-Duarte L."/>
            <person name="Spannagl M."/>
            <person name="Mayer K.F.X."/>
            <person name="Lu F.H."/>
            <person name="Bevan M.W."/>
            <person name="Leroy P."/>
            <person name="Li P."/>
            <person name="You F.M."/>
            <person name="Sun Q."/>
            <person name="Liu Z."/>
            <person name="Lyons E."/>
            <person name="Wicker T."/>
            <person name="Salzberg S.L."/>
            <person name="Devos K.M."/>
            <person name="Dvorak J."/>
        </authorList>
    </citation>
    <scope>NUCLEOTIDE SEQUENCE [LARGE SCALE GENOMIC DNA]</scope>
    <source>
        <strain evidence="2">cv. AL8/78</strain>
    </source>
</reference>
<keyword evidence="1" id="KW-0812">Transmembrane</keyword>
<reference evidence="2" key="4">
    <citation type="submission" date="2019-03" db="UniProtKB">
        <authorList>
            <consortium name="EnsemblPlants"/>
        </authorList>
    </citation>
    <scope>IDENTIFICATION</scope>
</reference>
<organism evidence="2 3">
    <name type="scientific">Aegilops tauschii subsp. strangulata</name>
    <name type="common">Goatgrass</name>
    <dbReference type="NCBI Taxonomy" id="200361"/>
    <lineage>
        <taxon>Eukaryota</taxon>
        <taxon>Viridiplantae</taxon>
        <taxon>Streptophyta</taxon>
        <taxon>Embryophyta</taxon>
        <taxon>Tracheophyta</taxon>
        <taxon>Spermatophyta</taxon>
        <taxon>Magnoliopsida</taxon>
        <taxon>Liliopsida</taxon>
        <taxon>Poales</taxon>
        <taxon>Poaceae</taxon>
        <taxon>BOP clade</taxon>
        <taxon>Pooideae</taxon>
        <taxon>Triticodae</taxon>
        <taxon>Triticeae</taxon>
        <taxon>Triticinae</taxon>
        <taxon>Aegilops</taxon>
    </lineage>
</organism>
<keyword evidence="1" id="KW-0472">Membrane</keyword>
<evidence type="ECO:0000313" key="3">
    <source>
        <dbReference type="Proteomes" id="UP000015105"/>
    </source>
</evidence>
<feature type="transmembrane region" description="Helical" evidence="1">
    <location>
        <begin position="51"/>
        <end position="74"/>
    </location>
</feature>
<dbReference type="STRING" id="200361.A0A453BNL2"/>
<accession>A0A453BNL2</accession>
<sequence length="75" mass="8369">MQNPAIMGISRPSVALSHAAEKLSNLSVDSLGRDQLISQNDCSQVILFSKILSIIFIFFKKAFIIFMTSAFVMWT</sequence>
<evidence type="ECO:0000313" key="2">
    <source>
        <dbReference type="EnsemblPlants" id="AET2Gv20578500.2"/>
    </source>
</evidence>
<keyword evidence="3" id="KW-1185">Reference proteome</keyword>
<dbReference type="Gramene" id="AET2Gv20578500.3">
    <property type="protein sequence ID" value="AET2Gv20578500.3"/>
    <property type="gene ID" value="AET2Gv20578500"/>
</dbReference>
<dbReference type="EnsemblPlants" id="AET2Gv20578500.3">
    <property type="protein sequence ID" value="AET2Gv20578500.3"/>
    <property type="gene ID" value="AET2Gv20578500"/>
</dbReference>
<reference evidence="3" key="2">
    <citation type="journal article" date="2017" name="Nat. Plants">
        <title>The Aegilops tauschii genome reveals multiple impacts of transposons.</title>
        <authorList>
            <person name="Zhao G."/>
            <person name="Zou C."/>
            <person name="Li K."/>
            <person name="Wang K."/>
            <person name="Li T."/>
            <person name="Gao L."/>
            <person name="Zhang X."/>
            <person name="Wang H."/>
            <person name="Yang Z."/>
            <person name="Liu X."/>
            <person name="Jiang W."/>
            <person name="Mao L."/>
            <person name="Kong X."/>
            <person name="Jiao Y."/>
            <person name="Jia J."/>
        </authorList>
    </citation>
    <scope>NUCLEOTIDE SEQUENCE [LARGE SCALE GENOMIC DNA]</scope>
    <source>
        <strain evidence="3">cv. AL8/78</strain>
    </source>
</reference>
<dbReference type="Gramene" id="AET2Gv20578500.1">
    <property type="protein sequence ID" value="AET2Gv20578500.1"/>
    <property type="gene ID" value="AET2Gv20578500"/>
</dbReference>
<dbReference type="Gramene" id="AET2Gv20578500.2">
    <property type="protein sequence ID" value="AET2Gv20578500.2"/>
    <property type="gene ID" value="AET2Gv20578500"/>
</dbReference>
<dbReference type="Proteomes" id="UP000015105">
    <property type="component" value="Chromosome 2D"/>
</dbReference>
<keyword evidence="1" id="KW-1133">Transmembrane helix</keyword>
<reference evidence="2" key="5">
    <citation type="journal article" date="2021" name="G3 (Bethesda)">
        <title>Aegilops tauschii genome assembly Aet v5.0 features greater sequence contiguity and improved annotation.</title>
        <authorList>
            <person name="Wang L."/>
            <person name="Zhu T."/>
            <person name="Rodriguez J.C."/>
            <person name="Deal K.R."/>
            <person name="Dubcovsky J."/>
            <person name="McGuire P.E."/>
            <person name="Lux T."/>
            <person name="Spannagl M."/>
            <person name="Mayer K.F.X."/>
            <person name="Baldrich P."/>
            <person name="Meyers B.C."/>
            <person name="Huo N."/>
            <person name="Gu Y.Q."/>
            <person name="Zhou H."/>
            <person name="Devos K.M."/>
            <person name="Bennetzen J.L."/>
            <person name="Unver T."/>
            <person name="Budak H."/>
            <person name="Gulick P.J."/>
            <person name="Galiba G."/>
            <person name="Kalapos B."/>
            <person name="Nelson D.R."/>
            <person name="Li P."/>
            <person name="You F.M."/>
            <person name="Luo M.C."/>
            <person name="Dvorak J."/>
        </authorList>
    </citation>
    <scope>NUCLEOTIDE SEQUENCE [LARGE SCALE GENOMIC DNA]</scope>
    <source>
        <strain evidence="2">cv. AL8/78</strain>
    </source>
</reference>
<reference evidence="3" key="1">
    <citation type="journal article" date="2014" name="Science">
        <title>Ancient hybridizations among the ancestral genomes of bread wheat.</title>
        <authorList>
            <consortium name="International Wheat Genome Sequencing Consortium,"/>
            <person name="Marcussen T."/>
            <person name="Sandve S.R."/>
            <person name="Heier L."/>
            <person name="Spannagl M."/>
            <person name="Pfeifer M."/>
            <person name="Jakobsen K.S."/>
            <person name="Wulff B.B."/>
            <person name="Steuernagel B."/>
            <person name="Mayer K.F."/>
            <person name="Olsen O.A."/>
        </authorList>
    </citation>
    <scope>NUCLEOTIDE SEQUENCE [LARGE SCALE GENOMIC DNA]</scope>
    <source>
        <strain evidence="3">cv. AL8/78</strain>
    </source>
</reference>
<name>A0A453BNL2_AEGTS</name>
<dbReference type="EnsemblPlants" id="AET2Gv20578500.1">
    <property type="protein sequence ID" value="AET2Gv20578500.1"/>
    <property type="gene ID" value="AET2Gv20578500"/>
</dbReference>
<protein>
    <submittedName>
        <fullName evidence="2">Uncharacterized protein</fullName>
    </submittedName>
</protein>